<proteinExistence type="predicted"/>
<gene>
    <name evidence="1" type="ORF">FEV51_11015</name>
</gene>
<comment type="caution">
    <text evidence="1">The sequence shown here is derived from an EMBL/GenBank/DDBJ whole genome shotgun (WGS) entry which is preliminary data.</text>
</comment>
<dbReference type="OrthoDB" id="7409017at2"/>
<organism evidence="1 2">
    <name type="scientific">Qipengyuania marisflavi</name>
    <dbReference type="NCBI Taxonomy" id="2486356"/>
    <lineage>
        <taxon>Bacteria</taxon>
        <taxon>Pseudomonadati</taxon>
        <taxon>Pseudomonadota</taxon>
        <taxon>Alphaproteobacteria</taxon>
        <taxon>Sphingomonadales</taxon>
        <taxon>Erythrobacteraceae</taxon>
        <taxon>Qipengyuania</taxon>
    </lineage>
</organism>
<dbReference type="EMBL" id="VCAO01000007">
    <property type="protein sequence ID" value="TMM46565.1"/>
    <property type="molecule type" value="Genomic_DNA"/>
</dbReference>
<dbReference type="Proteomes" id="UP000309668">
    <property type="component" value="Unassembled WGS sequence"/>
</dbReference>
<evidence type="ECO:0000313" key="2">
    <source>
        <dbReference type="Proteomes" id="UP000309668"/>
    </source>
</evidence>
<name>A0A5S3P1K4_9SPHN</name>
<accession>A0A5S3P1K4</accession>
<evidence type="ECO:0000313" key="1">
    <source>
        <dbReference type="EMBL" id="TMM46565.1"/>
    </source>
</evidence>
<sequence length="104" mass="11827">MFRRLDLDFSIYRDRVQIADRRTGNFVDQPADFPFSSAAELVAHQRHFEDTVVRAIRKIMEGAIALHRPIAHIVSTDGPLSDAERTRVKEALADTSFGDVIFEL</sequence>
<reference evidence="1 2" key="1">
    <citation type="submission" date="2019-05" db="EMBL/GenBank/DDBJ databases">
        <title>Erythrobacter marisflavi sp. nov., isolated from isolated from water of an estuary environment.</title>
        <authorList>
            <person name="Yoon J.-H."/>
        </authorList>
    </citation>
    <scope>NUCLEOTIDE SEQUENCE [LARGE SCALE GENOMIC DNA]</scope>
    <source>
        <strain evidence="1 2">KEM-5</strain>
    </source>
</reference>
<protein>
    <submittedName>
        <fullName evidence="1">Uncharacterized protein</fullName>
    </submittedName>
</protein>
<keyword evidence="2" id="KW-1185">Reference proteome</keyword>
<dbReference type="AlphaFoldDB" id="A0A5S3P1K4"/>
<dbReference type="RefSeq" id="WP_138618893.1">
    <property type="nucleotide sequence ID" value="NZ_VCAO01000007.1"/>
</dbReference>